<dbReference type="EMBL" id="JAPUBN010000019">
    <property type="protein sequence ID" value="MCZ2723072.1"/>
    <property type="molecule type" value="Genomic_DNA"/>
</dbReference>
<sequence>MNDKSPFGLEEWLTFLQHKKLPVSSGNFSRLKKQLKSPDETLDKLQNNISSEPFLAFTILSEANKVVSNKRADIKTPNHAASMVGMNGLSKVLNKLEPCEFSKKNAAHQNFLRQVQISYEAASIAKRWAIEKRSNTSEDIFWITFFRDAARWMMWFYAESQMNLMISLIKEGKSPKIAEESAIGCRLDELAVKIFQAWQIPSIIIHSFLTDHIPNPKELQKLADLAKDPDSIPGFTEDKRLTILANSPLLLAFCATKIAHGANNTNWASKNLSLYYQVIACVLHCKQGKVIQATHYATVEAAQLYSHSDKIPIACQLLSPNLYTTKQIRKNSPSIDKLQQASNVISQLYKNFKGDKKLLIKETLKTIKIVIPNAQHALVLVAKHPSKKISPVLQFGYDLETLKQINWNTPSVVFSHLIQKQSVSNLPSHKLKNTINKFPLPAQQILDERGHLLIGSCPQKLGSAFIIWLDTREKFEDADFTTFKSIILTLSKALAKT</sequence>
<dbReference type="InterPro" id="IPR052340">
    <property type="entry name" value="RNase_Y/CdgJ"/>
</dbReference>
<protein>
    <submittedName>
        <fullName evidence="2">HDOD domain-containing protein</fullName>
    </submittedName>
</protein>
<dbReference type="PROSITE" id="PS51833">
    <property type="entry name" value="HDOD"/>
    <property type="match status" value="1"/>
</dbReference>
<name>A0ABT4JXG0_9GAMM</name>
<proteinExistence type="predicted"/>
<dbReference type="PANTHER" id="PTHR33525:SF4">
    <property type="entry name" value="CYCLIC DI-GMP PHOSPHODIESTERASE CDGJ"/>
    <property type="match status" value="1"/>
</dbReference>
<evidence type="ECO:0000313" key="3">
    <source>
        <dbReference type="Proteomes" id="UP001149719"/>
    </source>
</evidence>
<accession>A0ABT4JXG0</accession>
<gene>
    <name evidence="2" type="ORF">O1D97_15975</name>
</gene>
<dbReference type="Proteomes" id="UP001149719">
    <property type="component" value="Unassembled WGS sequence"/>
</dbReference>
<dbReference type="Gene3D" id="1.10.3210.10">
    <property type="entry name" value="Hypothetical protein af1432"/>
    <property type="match status" value="1"/>
</dbReference>
<keyword evidence="3" id="KW-1185">Reference proteome</keyword>
<evidence type="ECO:0000259" key="1">
    <source>
        <dbReference type="PROSITE" id="PS51833"/>
    </source>
</evidence>
<comment type="caution">
    <text evidence="2">The sequence shown here is derived from an EMBL/GenBank/DDBJ whole genome shotgun (WGS) entry which is preliminary data.</text>
</comment>
<feature type="domain" description="HDOD" evidence="1">
    <location>
        <begin position="21"/>
        <end position="214"/>
    </location>
</feature>
<dbReference type="PANTHER" id="PTHR33525">
    <property type="match status" value="1"/>
</dbReference>
<dbReference type="InterPro" id="IPR013976">
    <property type="entry name" value="HDOD"/>
</dbReference>
<evidence type="ECO:0000313" key="2">
    <source>
        <dbReference type="EMBL" id="MCZ2723072.1"/>
    </source>
</evidence>
<dbReference type="SUPFAM" id="SSF109604">
    <property type="entry name" value="HD-domain/PDEase-like"/>
    <property type="match status" value="1"/>
</dbReference>
<dbReference type="Pfam" id="PF08668">
    <property type="entry name" value="HDOD"/>
    <property type="match status" value="1"/>
</dbReference>
<organism evidence="2 3">
    <name type="scientific">Marinomonas phaeophyticola</name>
    <dbReference type="NCBI Taxonomy" id="3004091"/>
    <lineage>
        <taxon>Bacteria</taxon>
        <taxon>Pseudomonadati</taxon>
        <taxon>Pseudomonadota</taxon>
        <taxon>Gammaproteobacteria</taxon>
        <taxon>Oceanospirillales</taxon>
        <taxon>Oceanospirillaceae</taxon>
        <taxon>Marinomonas</taxon>
    </lineage>
</organism>
<dbReference type="RefSeq" id="WP_269127164.1">
    <property type="nucleotide sequence ID" value="NZ_JAPUBN010000019.1"/>
</dbReference>
<reference evidence="2" key="1">
    <citation type="submission" date="2022-12" db="EMBL/GenBank/DDBJ databases">
        <title>Marinomonas 15G1-11 sp. nov, isolated from marine algae.</title>
        <authorList>
            <person name="Butt M."/>
            <person name="Choi D.G."/>
            <person name="Kim J.M."/>
            <person name="Lee J.K."/>
            <person name="Baek J.H."/>
            <person name="Jeon C.O."/>
        </authorList>
    </citation>
    <scope>NUCLEOTIDE SEQUENCE</scope>
    <source>
        <strain evidence="2">15G1-11</strain>
    </source>
</reference>